<feature type="site" description="Interaction with substrate rRNA" evidence="1">
    <location>
        <position position="4"/>
    </location>
</feature>
<organism evidence="2 3">
    <name type="scientific">Oceanisphaera profunda</name>
    <dbReference type="NCBI Taxonomy" id="1416627"/>
    <lineage>
        <taxon>Bacteria</taxon>
        <taxon>Pseudomonadati</taxon>
        <taxon>Pseudomonadota</taxon>
        <taxon>Gammaproteobacteria</taxon>
        <taxon>Aeromonadales</taxon>
        <taxon>Aeromonadaceae</taxon>
        <taxon>Oceanisphaera</taxon>
    </lineage>
</organism>
<accession>A0A1Y0D7L2</accession>
<feature type="binding site" evidence="1">
    <location>
        <position position="19"/>
    </location>
    <ligand>
        <name>S-adenosyl-L-methionine</name>
        <dbReference type="ChEBI" id="CHEBI:59789"/>
    </ligand>
</feature>
<dbReference type="GO" id="GO:0003723">
    <property type="term" value="F:RNA binding"/>
    <property type="evidence" value="ECO:0007669"/>
    <property type="project" value="UniProtKB-UniRule"/>
</dbReference>
<dbReference type="EC" id="2.1.1.266" evidence="1"/>
<evidence type="ECO:0000313" key="2">
    <source>
        <dbReference type="EMBL" id="ART83055.1"/>
    </source>
</evidence>
<dbReference type="RefSeq" id="WP_087037205.1">
    <property type="nucleotide sequence ID" value="NZ_CP021377.1"/>
</dbReference>
<comment type="subunit">
    <text evidence="1">Monomer.</text>
</comment>
<dbReference type="Proteomes" id="UP000243937">
    <property type="component" value="Chromosome"/>
</dbReference>
<name>A0A1Y0D7L2_9GAMM</name>
<feature type="active site" description="Proton acceptor" evidence="1">
    <location>
        <position position="187"/>
    </location>
</feature>
<sequence>MLSYRHAFHAGNHADVLKHAVQSLILASLTVKDKGFSYIDTHSGAGGYALDHEWTQKKSEYLTGIAPLWQAREQWPELAGYFAAISAMNSAMNSAMSTDDSPEQLDFYPGSPKVAEYFKRPQDSMTLMELHNNEVELLRENMAPQGRRAREHYSARSKGPTIHHQDGFAGLIGLLPPTLKRGLVLIDPPYELKEDYQTVVETMAQAHKRWPIGIYAIWYPLLAKDVDRSGALKSALTNSGFKDILCAELSVSEQAQDFGMYGSGMMILNPPWKLDEQLKQLLPRLAETLGQATLEQELATKHAAAWNLEWLKKAD</sequence>
<dbReference type="Gene3D" id="3.40.50.150">
    <property type="entry name" value="Vaccinia Virus protein VP39"/>
    <property type="match status" value="1"/>
</dbReference>
<dbReference type="InterPro" id="IPR007473">
    <property type="entry name" value="RlmJ"/>
</dbReference>
<keyword evidence="1" id="KW-0694">RNA-binding</keyword>
<comment type="function">
    <text evidence="1">Specifically methylates the adenine in position 2030 of 23S rRNA.</text>
</comment>
<dbReference type="EMBL" id="CP021377">
    <property type="protein sequence ID" value="ART83055.1"/>
    <property type="molecule type" value="Genomic_DNA"/>
</dbReference>
<comment type="similarity">
    <text evidence="1">Belongs to the RlmJ family.</text>
</comment>
<keyword evidence="1 2" id="KW-0489">Methyltransferase</keyword>
<dbReference type="Pfam" id="PF04378">
    <property type="entry name" value="RsmJ"/>
    <property type="match status" value="1"/>
</dbReference>
<dbReference type="PANTHER" id="PTHR37426:SF1">
    <property type="entry name" value="RIBOSOMAL RNA LARGE SUBUNIT METHYLTRANSFERASE J"/>
    <property type="match status" value="1"/>
</dbReference>
<gene>
    <name evidence="1" type="primary">rlmJ</name>
    <name evidence="2" type="ORF">CBP31_10825</name>
</gene>
<keyword evidence="1" id="KW-0698">rRNA processing</keyword>
<feature type="binding site" evidence="1">
    <location>
        <position position="111"/>
    </location>
    <ligand>
        <name>S-adenosyl-L-methionine</name>
        <dbReference type="ChEBI" id="CHEBI:59789"/>
    </ligand>
</feature>
<protein>
    <recommendedName>
        <fullName evidence="1">Ribosomal RNA large subunit methyltransferase J</fullName>
        <ecNumber evidence="1">2.1.1.266</ecNumber>
    </recommendedName>
    <alternativeName>
        <fullName evidence="1">23S rRNA (adenine(2030)-N6)-methyltransferase</fullName>
    </alternativeName>
    <alternativeName>
        <fullName evidence="1">23S rRNA m6A2030 methyltransferase</fullName>
    </alternativeName>
</protein>
<dbReference type="HAMAP" id="MF_00934">
    <property type="entry name" value="23SrRNA_methyltr_J"/>
    <property type="match status" value="1"/>
</dbReference>
<dbReference type="InterPro" id="IPR029063">
    <property type="entry name" value="SAM-dependent_MTases_sf"/>
</dbReference>
<keyword evidence="1 2" id="KW-0808">Transferase</keyword>
<dbReference type="GO" id="GO:0036307">
    <property type="term" value="F:23S rRNA (adenine(2030)-N(6))-methyltransferase activity"/>
    <property type="evidence" value="ECO:0007669"/>
    <property type="project" value="UniProtKB-UniRule"/>
</dbReference>
<feature type="binding site" evidence="1">
    <location>
        <position position="187"/>
    </location>
    <ligand>
        <name>S-adenosyl-L-methionine</name>
        <dbReference type="ChEBI" id="CHEBI:59789"/>
    </ligand>
</feature>
<feature type="binding site" evidence="1">
    <location>
        <begin position="166"/>
        <end position="167"/>
    </location>
    <ligand>
        <name>S-adenosyl-L-methionine</name>
        <dbReference type="ChEBI" id="CHEBI:59789"/>
    </ligand>
</feature>
<evidence type="ECO:0000313" key="3">
    <source>
        <dbReference type="Proteomes" id="UP000243937"/>
    </source>
</evidence>
<proteinExistence type="inferred from homology"/>
<dbReference type="OrthoDB" id="9791274at2"/>
<dbReference type="KEGG" id="opf:CBP31_10825"/>
<keyword evidence="1" id="KW-0949">S-adenosyl-L-methionine</keyword>
<comment type="catalytic activity">
    <reaction evidence="1">
        <text>adenosine(2030) in 23S rRNA + S-adenosyl-L-methionine = N(6)-methyladenosine(2030) in 23S rRNA + S-adenosyl-L-homocysteine + H(+)</text>
        <dbReference type="Rhea" id="RHEA:43736"/>
        <dbReference type="Rhea" id="RHEA-COMP:10668"/>
        <dbReference type="Rhea" id="RHEA-COMP:10669"/>
        <dbReference type="ChEBI" id="CHEBI:15378"/>
        <dbReference type="ChEBI" id="CHEBI:57856"/>
        <dbReference type="ChEBI" id="CHEBI:59789"/>
        <dbReference type="ChEBI" id="CHEBI:74411"/>
        <dbReference type="ChEBI" id="CHEBI:74449"/>
        <dbReference type="EC" id="2.1.1.266"/>
    </reaction>
</comment>
<dbReference type="PANTHER" id="PTHR37426">
    <property type="entry name" value="RIBOSOMAL RNA LARGE SUBUNIT METHYLTRANSFERASE J"/>
    <property type="match status" value="1"/>
</dbReference>
<feature type="binding site" evidence="1">
    <location>
        <position position="42"/>
    </location>
    <ligand>
        <name>S-adenosyl-L-methionine</name>
        <dbReference type="ChEBI" id="CHEBI:59789"/>
    </ligand>
</feature>
<evidence type="ECO:0000256" key="1">
    <source>
        <dbReference type="HAMAP-Rule" id="MF_00934"/>
    </source>
</evidence>
<dbReference type="GO" id="GO:0070475">
    <property type="term" value="P:rRNA base methylation"/>
    <property type="evidence" value="ECO:0007669"/>
    <property type="project" value="UniProtKB-UniRule"/>
</dbReference>
<dbReference type="SUPFAM" id="SSF53335">
    <property type="entry name" value="S-adenosyl-L-methionine-dependent methyltransferases"/>
    <property type="match status" value="1"/>
</dbReference>
<dbReference type="GO" id="GO:0005829">
    <property type="term" value="C:cytosol"/>
    <property type="evidence" value="ECO:0007669"/>
    <property type="project" value="TreeGrafter"/>
</dbReference>
<dbReference type="AlphaFoldDB" id="A0A1Y0D7L2"/>
<feature type="binding site" evidence="1">
    <location>
        <position position="129"/>
    </location>
    <ligand>
        <name>S-adenosyl-L-methionine</name>
        <dbReference type="ChEBI" id="CHEBI:59789"/>
    </ligand>
</feature>
<keyword evidence="3" id="KW-1185">Reference proteome</keyword>
<reference evidence="2 3" key="1">
    <citation type="journal article" date="2014" name="Int. J. Syst. Evol. Microbiol.">
        <title>Oceanisphaera profunda sp. nov., a marine bacterium isolated from deep-sea sediment, and emended description of the genus Oceanisphaera.</title>
        <authorList>
            <person name="Xu Z."/>
            <person name="Zhang X.Y."/>
            <person name="Su H.N."/>
            <person name="Yu Z.C."/>
            <person name="Liu C."/>
            <person name="Li H."/>
            <person name="Chen X.L."/>
            <person name="Song X.Y."/>
            <person name="Xie B.B."/>
            <person name="Qin Q.L."/>
            <person name="Zhou B.C."/>
            <person name="Shi M."/>
            <person name="Huang Y."/>
            <person name="Zhang Y.Z."/>
        </authorList>
    </citation>
    <scope>NUCLEOTIDE SEQUENCE [LARGE SCALE GENOMIC DNA]</scope>
    <source>
        <strain evidence="2 3">SM1222</strain>
    </source>
</reference>